<dbReference type="Proteomes" id="UP000469185">
    <property type="component" value="Unassembled WGS sequence"/>
</dbReference>
<dbReference type="InterPro" id="IPR029501">
    <property type="entry name" value="EndoU_bac"/>
</dbReference>
<dbReference type="EMBL" id="JAAGOB010000009">
    <property type="protein sequence ID" value="NED97100.1"/>
    <property type="molecule type" value="Genomic_DNA"/>
</dbReference>
<sequence length="124" mass="13476">MGRQRTQGSKSSTRSGDELVDLASSPRRRHIFDGEVRSNGSYGGGHRPGTGFPNKSEFPADCSDDRIMHEISDIATDPSLAWRAGNRPGDIFVSGTRDGIDTEVLIRNNQVCTGYPTNVVRNAP</sequence>
<protein>
    <submittedName>
        <fullName evidence="3">EndoU domain-containing protein</fullName>
    </submittedName>
</protein>
<feature type="domain" description="Bacterial EndoU nuclease" evidence="2">
    <location>
        <begin position="53"/>
        <end position="117"/>
    </location>
</feature>
<accession>A0A6N9YQ90</accession>
<feature type="region of interest" description="Disordered" evidence="1">
    <location>
        <begin position="1"/>
        <end position="57"/>
    </location>
</feature>
<keyword evidence="4" id="KW-1185">Reference proteome</keyword>
<evidence type="ECO:0000256" key="1">
    <source>
        <dbReference type="SAM" id="MobiDB-lite"/>
    </source>
</evidence>
<dbReference type="RefSeq" id="WP_163819874.1">
    <property type="nucleotide sequence ID" value="NZ_JAAGOB010000009.1"/>
</dbReference>
<dbReference type="AlphaFoldDB" id="A0A6N9YQ90"/>
<feature type="compositionally biased region" description="Polar residues" evidence="1">
    <location>
        <begin position="1"/>
        <end position="14"/>
    </location>
</feature>
<evidence type="ECO:0000313" key="3">
    <source>
        <dbReference type="EMBL" id="NED97100.1"/>
    </source>
</evidence>
<dbReference type="Pfam" id="PF14436">
    <property type="entry name" value="EndoU_bacteria"/>
    <property type="match status" value="1"/>
</dbReference>
<reference evidence="3 4" key="1">
    <citation type="submission" date="2020-02" db="EMBL/GenBank/DDBJ databases">
        <authorList>
            <person name="Li X.-J."/>
            <person name="Feng X.-M."/>
        </authorList>
    </citation>
    <scope>NUCLEOTIDE SEQUENCE [LARGE SCALE GENOMIC DNA]</scope>
    <source>
        <strain evidence="3 4">CGMCC 4.7225</strain>
    </source>
</reference>
<organism evidence="3 4">
    <name type="scientific">Phytoactinopolyspora alkaliphila</name>
    <dbReference type="NCBI Taxonomy" id="1783498"/>
    <lineage>
        <taxon>Bacteria</taxon>
        <taxon>Bacillati</taxon>
        <taxon>Actinomycetota</taxon>
        <taxon>Actinomycetes</taxon>
        <taxon>Jiangellales</taxon>
        <taxon>Jiangellaceae</taxon>
        <taxon>Phytoactinopolyspora</taxon>
    </lineage>
</organism>
<evidence type="ECO:0000313" key="4">
    <source>
        <dbReference type="Proteomes" id="UP000469185"/>
    </source>
</evidence>
<dbReference type="GO" id="GO:0004519">
    <property type="term" value="F:endonuclease activity"/>
    <property type="evidence" value="ECO:0007669"/>
    <property type="project" value="InterPro"/>
</dbReference>
<comment type="caution">
    <text evidence="3">The sequence shown here is derived from an EMBL/GenBank/DDBJ whole genome shotgun (WGS) entry which is preliminary data.</text>
</comment>
<name>A0A6N9YQ90_9ACTN</name>
<gene>
    <name evidence="3" type="ORF">G1H11_17510</name>
</gene>
<proteinExistence type="predicted"/>
<evidence type="ECO:0000259" key="2">
    <source>
        <dbReference type="Pfam" id="PF14436"/>
    </source>
</evidence>